<keyword evidence="2" id="KW-1185">Reference proteome</keyword>
<dbReference type="OrthoDB" id="9807384at2"/>
<dbReference type="AlphaFoldDB" id="A0A6P1QXG4"/>
<dbReference type="Proteomes" id="UP000464318">
    <property type="component" value="Chromosome"/>
</dbReference>
<dbReference type="InterPro" id="IPR025738">
    <property type="entry name" value="BatD"/>
</dbReference>
<dbReference type="Pfam" id="PF13584">
    <property type="entry name" value="BatD"/>
    <property type="match status" value="1"/>
</dbReference>
<accession>A0A6P1QXG4</accession>
<organism evidence="1 2">
    <name type="scientific">Bergeyella cardium</name>
    <dbReference type="NCBI Taxonomy" id="1585976"/>
    <lineage>
        <taxon>Bacteria</taxon>
        <taxon>Pseudomonadati</taxon>
        <taxon>Bacteroidota</taxon>
        <taxon>Flavobacteriia</taxon>
        <taxon>Flavobacteriales</taxon>
        <taxon>Weeksellaceae</taxon>
        <taxon>Bergeyella</taxon>
    </lineage>
</organism>
<evidence type="ECO:0000313" key="1">
    <source>
        <dbReference type="EMBL" id="QHN65404.1"/>
    </source>
</evidence>
<gene>
    <name evidence="1" type="ORF">DBX24_05645</name>
</gene>
<dbReference type="RefSeq" id="WP_120489570.1">
    <property type="nucleotide sequence ID" value="NZ_CP029149.1"/>
</dbReference>
<dbReference type="EMBL" id="CP029149">
    <property type="protein sequence ID" value="QHN65404.1"/>
    <property type="molecule type" value="Genomic_DNA"/>
</dbReference>
<protein>
    <submittedName>
        <fullName evidence="1">Uncharacterized protein</fullName>
    </submittedName>
</protein>
<evidence type="ECO:0000313" key="2">
    <source>
        <dbReference type="Proteomes" id="UP000464318"/>
    </source>
</evidence>
<reference evidence="1 2" key="1">
    <citation type="submission" date="2018-04" db="EMBL/GenBank/DDBJ databases">
        <title>Characteristic and Complete Genome Sequencing of A Novel Member of Infective Endocarditis Causative Bacteria: Bergeyella cardium QL-PH.</title>
        <authorList>
            <person name="Pan H."/>
            <person name="Sun E."/>
            <person name="Zhang Y."/>
        </authorList>
    </citation>
    <scope>NUCLEOTIDE SEQUENCE [LARGE SCALE GENOMIC DNA]</scope>
    <source>
        <strain evidence="1 2">HPQL</strain>
    </source>
</reference>
<name>A0A6P1QXG4_9FLAO</name>
<proteinExistence type="predicted"/>
<dbReference type="KEGG" id="bcad:DBX24_05645"/>
<sequence>MKILHILLIFSGISIHSQTLSTQLDKRKLSLGEPATYTLRIEGLNSQNISIPQKNKLLPFHFEVIRDSISQSSDIYERIIEFSILEEGNFKIPSYDIKVGEKNLKTISYDIEVFNSSQKGEQIHDIMKNKGIKLSLTDYWLLYKNFILAGILIIAATLAILYFIRYSKAKHSSPAQITNTTLKRLDTLRKKKYIQNNDFRSFYVELIEITRDFLTKQYRIPANILLTDDLIFLMKKINAIPTETEQLLEQIFFRGDAAKFAKAYPEQEQMLIDLNDLTHIVKKSISDIEFENLRKEV</sequence>